<feature type="region of interest" description="Disordered" evidence="1">
    <location>
        <begin position="781"/>
        <end position="884"/>
    </location>
</feature>
<dbReference type="PANTHER" id="PTHR24148:SF73">
    <property type="entry name" value="HET DOMAIN PROTEIN (AFU_ORTHOLOGUE AFUA_8G01020)"/>
    <property type="match status" value="1"/>
</dbReference>
<comment type="caution">
    <text evidence="3">The sequence shown here is derived from an EMBL/GenBank/DDBJ whole genome shotgun (WGS) entry which is preliminary data.</text>
</comment>
<feature type="compositionally biased region" description="Polar residues" evidence="1">
    <location>
        <begin position="781"/>
        <end position="790"/>
    </location>
</feature>
<evidence type="ECO:0000259" key="2">
    <source>
        <dbReference type="Pfam" id="PF06985"/>
    </source>
</evidence>
<dbReference type="Proteomes" id="UP000078237">
    <property type="component" value="Unassembled WGS sequence"/>
</dbReference>
<dbReference type="Pfam" id="PF26639">
    <property type="entry name" value="Het-6_barrel"/>
    <property type="match status" value="1"/>
</dbReference>
<feature type="compositionally biased region" description="Polar residues" evidence="1">
    <location>
        <begin position="812"/>
        <end position="822"/>
    </location>
</feature>
<reference evidence="3 4" key="1">
    <citation type="journal article" date="2016" name="Genome Announc.">
        <title>Genome Sequence of Madurella mycetomatis mm55, Isolated from a Human Mycetoma Case in Sudan.</title>
        <authorList>
            <person name="Smit S."/>
            <person name="Derks M.F."/>
            <person name="Bervoets S."/>
            <person name="Fahal A."/>
            <person name="van Leeuwen W."/>
            <person name="van Belkum A."/>
            <person name="van de Sande W.W."/>
        </authorList>
    </citation>
    <scope>NUCLEOTIDE SEQUENCE [LARGE SCALE GENOMIC DNA]</scope>
    <source>
        <strain evidence="4">mm55</strain>
    </source>
</reference>
<feature type="domain" description="Heterokaryon incompatibility" evidence="2">
    <location>
        <begin position="1135"/>
        <end position="1291"/>
    </location>
</feature>
<gene>
    <name evidence="3" type="ORF">MMYC01_203947</name>
</gene>
<name>A0A175WAX7_9PEZI</name>
<dbReference type="VEuPathDB" id="FungiDB:MMYC01_203947"/>
<feature type="compositionally biased region" description="Polar residues" evidence="1">
    <location>
        <begin position="843"/>
        <end position="852"/>
    </location>
</feature>
<dbReference type="OrthoDB" id="4582161at2759"/>
<feature type="compositionally biased region" description="Polar residues" evidence="1">
    <location>
        <begin position="339"/>
        <end position="354"/>
    </location>
</feature>
<feature type="compositionally biased region" description="Basic and acidic residues" evidence="1">
    <location>
        <begin position="793"/>
        <end position="811"/>
    </location>
</feature>
<dbReference type="Pfam" id="PF06985">
    <property type="entry name" value="HET"/>
    <property type="match status" value="1"/>
</dbReference>
<protein>
    <submittedName>
        <fullName evidence="3">Heterokaryon incompatibility protein 6, OR allele</fullName>
    </submittedName>
</protein>
<dbReference type="STRING" id="100816.A0A175WAX7"/>
<sequence>MSMENFIDELSCFIDKRQAEFRSKPAPWHEQVCRILCSTDLESLLGKISQLAIVPLTGFDKWIAPSGVKIYFSPSAEEPQIPKGLGVFQVSADITAEDHGSVARRSLFSCLGVKPYDSKAICRAIISTHESPGFKPEFLSIEDIVSHIVFLKRAGEESSSKLNLWVASTDGLRCQTRSVYLDLDSRIDPLGAITVLKPYHSQFKFLHERYESELSLHGDDWRPWLVSQFGVALLPRLVLETGREFSISNDFRWLCDTDPQTALRLLRDRWGHYKRWIVPSENESQALQAVLAPSRLAVIHALSHMRVPCRGGGTALLGKTFLPRRGVLLGLDMRHDNGDNTLTPESAVGTQSSLDPDPAAERPSSFPGLPAEEGALEIQATDAASHPRHTLDFLDVQDPENPRWNCLQEFGVVTKLEVTVFLRRLRQLKEKGTEVSQDEVAALYQLIKKRCDEQEGVEESLAIVRDAFKTEQLLYIPSSNDRAGYHWSSVAACVWAGPSFLRNVCRLQHHYPALSRLFNGILGCPDITLFHAAGLPYLVQEAQGIAQNNDLEYIEKVFLAIADQLQHGVRKGYDREVYGLRGRNIFPTRCGSESASLLPYQLRSASESEEWYIPDDSQAALVFANQLDYLVFHQSVFDKLSPLFELLGIQDRRLSLAASSHTVPEGEIRPGGAGCMTLLQRRMRFIAARGSATIVQGTTQPRLAFSVEGSKLKLFIAARGSDLANIAFELASELTKLCQIKVSEHGILLMLALTQTEEACIENAFQCRGLSFDVAIASGATSNGGSTDPPNGTEREPLGHTPDHNTRKENRPSSARDQSQDAGTKEKPNVDTKPPGNKLSIGEGTSNWSSVGQHDISHPTASVISKGPESPQKPSRGSQSRRPIEFVNVRSGAIKVTEPKTLFFGDWRNDEVAFYGELYVSRFLQRLLGSDSYDAKKHWTSRLRTRDGLREMTLEHGSSTFTIPEGPDGALSKLLISKAIVRRDQLRFPCTFHIEVCSTRDGLVSSFGLVGSQLDKWKSLSLDENQESNNVCILARVFNVYSDQPGIALYADPGKVQHLLDLRSSVYMGTIPESLPTVITQKAVEVDDTETPKIYQGLNVGPSNIRLLELSSGGDHEQLSGALSRKFVESPGIFWAISYFWGPKGGGFSFATYQGSIPITESLSTCLTTLRREGVKTPLWADAVCINQNNKMEKAMQVRRMGSLYERASKVIVWMGRGDNDDNTSTAIGLLTTLHADDCDNCRQKQNEHGMTSSQQRNVGLRTAAPNELGADSVMHFLQHSWFGRAWIIQELILGSSPGSDVIIKSGHSEIKWDCFIAALVEYERFLIGMGPYHPRALRGEMHLPNAPAVIALERTRREYKSGSRKPFLELLERFAYADSSNRRDKLFALLNLASDWPSGKMPKEFRPDYQSSDEEVLVNYARGFVQPGGRMKVMDLLYRAGSGKSCGFCTWIPDFMDRKGGQKYLRTISAWKAEGSGKADGHMFRACGPMPTVASIKPAENRTPDQSADHGFLGPVLAITGYVVDSVDGVQPLRIGYRAFDTSTITFMDAWEDVLTYTKNMSTYPGRSRSDGWKKELLVKLLIGDARGPCIPSLDFKLHAWYERQWRETNRESSPWPDSLGDELLSLEAGQDVRKYLKRPRESQDLLTKYWLTAKAFTDLIDGAKYCITGGSYVGIVPGATKAGDRIFIPHGAAVPFIIRPDGGSGHHRLIGECYIHGLMYYGKSDKKGWKEQEVVLV</sequence>
<feature type="compositionally biased region" description="Polar residues" evidence="1">
    <location>
        <begin position="872"/>
        <end position="881"/>
    </location>
</feature>
<keyword evidence="4" id="KW-1185">Reference proteome</keyword>
<evidence type="ECO:0000313" key="3">
    <source>
        <dbReference type="EMBL" id="KXX80773.1"/>
    </source>
</evidence>
<accession>A0A175WAX7</accession>
<dbReference type="EMBL" id="LCTW02000051">
    <property type="protein sequence ID" value="KXX80773.1"/>
    <property type="molecule type" value="Genomic_DNA"/>
</dbReference>
<dbReference type="PANTHER" id="PTHR24148">
    <property type="entry name" value="ANKYRIN REPEAT DOMAIN-CONTAINING PROTEIN 39 HOMOLOG-RELATED"/>
    <property type="match status" value="1"/>
</dbReference>
<feature type="region of interest" description="Disordered" evidence="1">
    <location>
        <begin position="336"/>
        <end position="370"/>
    </location>
</feature>
<evidence type="ECO:0000256" key="1">
    <source>
        <dbReference type="SAM" id="MobiDB-lite"/>
    </source>
</evidence>
<dbReference type="InterPro" id="IPR010730">
    <property type="entry name" value="HET"/>
</dbReference>
<proteinExistence type="predicted"/>
<dbReference type="InterPro" id="IPR052895">
    <property type="entry name" value="HetReg/Transcr_Mod"/>
</dbReference>
<evidence type="ECO:0000313" key="4">
    <source>
        <dbReference type="Proteomes" id="UP000078237"/>
    </source>
</evidence>
<organism evidence="3 4">
    <name type="scientific">Madurella mycetomatis</name>
    <dbReference type="NCBI Taxonomy" id="100816"/>
    <lineage>
        <taxon>Eukaryota</taxon>
        <taxon>Fungi</taxon>
        <taxon>Dikarya</taxon>
        <taxon>Ascomycota</taxon>
        <taxon>Pezizomycotina</taxon>
        <taxon>Sordariomycetes</taxon>
        <taxon>Sordariomycetidae</taxon>
        <taxon>Sordariales</taxon>
        <taxon>Sordariales incertae sedis</taxon>
        <taxon>Madurella</taxon>
    </lineage>
</organism>
<dbReference type="AlphaFoldDB" id="A0A175WAX7"/>